<keyword evidence="2 5" id="KW-0812">Transmembrane</keyword>
<dbReference type="RefSeq" id="WP_108431355.1">
    <property type="nucleotide sequence ID" value="NZ_CP026947.1"/>
</dbReference>
<dbReference type="AlphaFoldDB" id="A0A2U1T5A8"/>
<dbReference type="OrthoDB" id="509049at2"/>
<feature type="transmembrane region" description="Helical" evidence="5">
    <location>
        <begin position="71"/>
        <end position="87"/>
    </location>
</feature>
<evidence type="ECO:0000256" key="1">
    <source>
        <dbReference type="ARBA" id="ARBA00004141"/>
    </source>
</evidence>
<dbReference type="InterPro" id="IPR003339">
    <property type="entry name" value="ABC/ECF_trnsptr_transmembrane"/>
</dbReference>
<dbReference type="PANTHER" id="PTHR33514">
    <property type="entry name" value="PROTEIN ABCI12, CHLOROPLASTIC"/>
    <property type="match status" value="1"/>
</dbReference>
<reference evidence="7" key="1">
    <citation type="submission" date="2018-04" db="EMBL/GenBank/DDBJ databases">
        <authorList>
            <person name="Liu S."/>
            <person name="Wang Z."/>
            <person name="Li J."/>
        </authorList>
    </citation>
    <scope>NUCLEOTIDE SEQUENCE [LARGE SCALE GENOMIC DNA]</scope>
    <source>
        <strain evidence="7">2189</strain>
    </source>
</reference>
<sequence length="204" mass="21547">MFYGIPLGVYVPGTTPLHRLDSGIKLLGLILFILVVIFFTRGLLTVAIAAGVVTLGYVVAKIPPRTAAGQILPAVPVVALLGLFQWWQADWQVAVVLVVSLITTIAAAALLTLSTRVAEIMEAIEDALAPLQRWGVPVESISLAMSLTLRLIPLQLDTVNEALDARKARGAGLSIGAFGVPVLVRSVRRARALGEALIARGVGD</sequence>
<proteinExistence type="predicted"/>
<feature type="transmembrane region" description="Helical" evidence="5">
    <location>
        <begin position="26"/>
        <end position="59"/>
    </location>
</feature>
<feature type="transmembrane region" description="Helical" evidence="5">
    <location>
        <begin position="93"/>
        <end position="113"/>
    </location>
</feature>
<evidence type="ECO:0000256" key="5">
    <source>
        <dbReference type="SAM" id="Phobius"/>
    </source>
</evidence>
<dbReference type="GO" id="GO:0005886">
    <property type="term" value="C:plasma membrane"/>
    <property type="evidence" value="ECO:0007669"/>
    <property type="project" value="TreeGrafter"/>
</dbReference>
<name>A0A2U1T5A8_9CORY</name>
<keyword evidence="7" id="KW-1185">Reference proteome</keyword>
<keyword evidence="4 5" id="KW-0472">Membrane</keyword>
<accession>A0A2U1T5A8</accession>
<organism evidence="6 7">
    <name type="scientific">Corynebacterium yudongzhengii</name>
    <dbReference type="NCBI Taxonomy" id="2080740"/>
    <lineage>
        <taxon>Bacteria</taxon>
        <taxon>Bacillati</taxon>
        <taxon>Actinomycetota</taxon>
        <taxon>Actinomycetes</taxon>
        <taxon>Mycobacteriales</taxon>
        <taxon>Corynebacteriaceae</taxon>
        <taxon>Corynebacterium</taxon>
    </lineage>
</organism>
<evidence type="ECO:0000256" key="3">
    <source>
        <dbReference type="ARBA" id="ARBA00022989"/>
    </source>
</evidence>
<protein>
    <submittedName>
        <fullName evidence="6">Energy-coupling factor transporter transmembrane protein EcfT</fullName>
    </submittedName>
</protein>
<evidence type="ECO:0000313" key="6">
    <source>
        <dbReference type="EMBL" id="PWC01173.1"/>
    </source>
</evidence>
<gene>
    <name evidence="6" type="ORF">DF222_08885</name>
</gene>
<evidence type="ECO:0000313" key="7">
    <source>
        <dbReference type="Proteomes" id="UP000244989"/>
    </source>
</evidence>
<evidence type="ECO:0000256" key="4">
    <source>
        <dbReference type="ARBA" id="ARBA00023136"/>
    </source>
</evidence>
<dbReference type="Proteomes" id="UP000244989">
    <property type="component" value="Unassembled WGS sequence"/>
</dbReference>
<comment type="subcellular location">
    <subcellularLocation>
        <location evidence="1">Membrane</location>
        <topology evidence="1">Multi-pass membrane protein</topology>
    </subcellularLocation>
</comment>
<keyword evidence="3 5" id="KW-1133">Transmembrane helix</keyword>
<dbReference type="EMBL" id="QEEZ01000017">
    <property type="protein sequence ID" value="PWC01173.1"/>
    <property type="molecule type" value="Genomic_DNA"/>
</dbReference>
<comment type="caution">
    <text evidence="6">The sequence shown here is derived from an EMBL/GenBank/DDBJ whole genome shotgun (WGS) entry which is preliminary data.</text>
</comment>
<evidence type="ECO:0000256" key="2">
    <source>
        <dbReference type="ARBA" id="ARBA00022692"/>
    </source>
</evidence>
<dbReference type="KEGG" id="cyz:C3B44_04635"/>
<dbReference type="CDD" id="cd16914">
    <property type="entry name" value="EcfT"/>
    <property type="match status" value="1"/>
</dbReference>
<dbReference type="Pfam" id="PF02361">
    <property type="entry name" value="CbiQ"/>
    <property type="match status" value="1"/>
</dbReference>
<dbReference type="PANTHER" id="PTHR33514:SF13">
    <property type="entry name" value="PROTEIN ABCI12, CHLOROPLASTIC"/>
    <property type="match status" value="1"/>
</dbReference>